<keyword evidence="3" id="KW-1185">Reference proteome</keyword>
<evidence type="ECO:0000313" key="2">
    <source>
        <dbReference type="EMBL" id="NGZ74359.1"/>
    </source>
</evidence>
<protein>
    <submittedName>
        <fullName evidence="2">Uncharacterized protein</fullName>
    </submittedName>
</protein>
<accession>A0ABX0F338</accession>
<feature type="transmembrane region" description="Helical" evidence="1">
    <location>
        <begin position="55"/>
        <end position="78"/>
    </location>
</feature>
<proteinExistence type="predicted"/>
<keyword evidence="1" id="KW-0472">Membrane</keyword>
<evidence type="ECO:0000313" key="3">
    <source>
        <dbReference type="Proteomes" id="UP000800303"/>
    </source>
</evidence>
<gene>
    <name evidence="2" type="ORF">GYN08_03445</name>
</gene>
<comment type="caution">
    <text evidence="2">The sequence shown here is derived from an EMBL/GenBank/DDBJ whole genome shotgun (WGS) entry which is preliminary data.</text>
</comment>
<reference evidence="2 3" key="1">
    <citation type="submission" date="2020-01" db="EMBL/GenBank/DDBJ databases">
        <title>Polyphasic characterisation and genomic insights into a novel alkali tolerant bacterium VR-M41.</title>
        <authorList>
            <person name="Vemuluri V.R."/>
        </authorList>
    </citation>
    <scope>NUCLEOTIDE SEQUENCE [LARGE SCALE GENOMIC DNA]</scope>
    <source>
        <strain evidence="2 3">VR-M41</strain>
    </source>
</reference>
<sequence length="118" mass="13886">MNESNQEAERRAVKHRLDEDLNEISFRGHDEVLKRAFRPSRRQRLSAWWNKDVEFSLGPVSAAFALLLLITAVGLPIYEASTRFSPEERYDRSIQLIETRSGIYDKAFYERMVNKHEN</sequence>
<dbReference type="RefSeq" id="WP_166272500.1">
    <property type="nucleotide sequence ID" value="NZ_JAAFGS010000001.1"/>
</dbReference>
<keyword evidence="1" id="KW-1133">Transmembrane helix</keyword>
<name>A0ABX0F338_9BACL</name>
<organism evidence="2 3">
    <name type="scientific">Saccharibacillus alkalitolerans</name>
    <dbReference type="NCBI Taxonomy" id="2705290"/>
    <lineage>
        <taxon>Bacteria</taxon>
        <taxon>Bacillati</taxon>
        <taxon>Bacillota</taxon>
        <taxon>Bacilli</taxon>
        <taxon>Bacillales</taxon>
        <taxon>Paenibacillaceae</taxon>
        <taxon>Saccharibacillus</taxon>
    </lineage>
</organism>
<keyword evidence="1" id="KW-0812">Transmembrane</keyword>
<dbReference type="Proteomes" id="UP000800303">
    <property type="component" value="Unassembled WGS sequence"/>
</dbReference>
<dbReference type="EMBL" id="JAAFGS010000001">
    <property type="protein sequence ID" value="NGZ74359.1"/>
    <property type="molecule type" value="Genomic_DNA"/>
</dbReference>
<evidence type="ECO:0000256" key="1">
    <source>
        <dbReference type="SAM" id="Phobius"/>
    </source>
</evidence>